<dbReference type="GO" id="GO:0019290">
    <property type="term" value="P:siderophore biosynthetic process"/>
    <property type="evidence" value="ECO:0007669"/>
    <property type="project" value="InterPro"/>
</dbReference>
<evidence type="ECO:0000256" key="6">
    <source>
        <dbReference type="ARBA" id="ARBA00066334"/>
    </source>
</evidence>
<dbReference type="InterPro" id="IPR002347">
    <property type="entry name" value="SDR_fam"/>
</dbReference>
<evidence type="ECO:0000256" key="7">
    <source>
        <dbReference type="ARBA" id="ARBA00067530"/>
    </source>
</evidence>
<dbReference type="PROSITE" id="PS00061">
    <property type="entry name" value="ADH_SHORT"/>
    <property type="match status" value="1"/>
</dbReference>
<keyword evidence="4" id="KW-0520">NAD</keyword>
<comment type="pathway">
    <text evidence="1">Siderophore biosynthesis.</text>
</comment>
<keyword evidence="13" id="KW-1185">Reference proteome</keyword>
<evidence type="ECO:0000256" key="5">
    <source>
        <dbReference type="ARBA" id="ARBA00052874"/>
    </source>
</evidence>
<dbReference type="RefSeq" id="WP_136928080.1">
    <property type="nucleotide sequence ID" value="NZ_SSMQ01000005.1"/>
</dbReference>
<feature type="repeat" description="ANK" evidence="9">
    <location>
        <begin position="4"/>
        <end position="37"/>
    </location>
</feature>
<feature type="domain" description="Ketoreductase" evidence="11">
    <location>
        <begin position="6"/>
        <end position="199"/>
    </location>
</feature>
<dbReference type="PRINTS" id="PR00080">
    <property type="entry name" value="SDRFAMILY"/>
</dbReference>
<dbReference type="PROSITE" id="PS50088">
    <property type="entry name" value="ANK_REPEAT"/>
    <property type="match status" value="1"/>
</dbReference>
<dbReference type="Pfam" id="PF00106">
    <property type="entry name" value="adh_short"/>
    <property type="match status" value="1"/>
</dbReference>
<dbReference type="FunFam" id="3.40.50.720:FF:000160">
    <property type="entry name" value="2,3-dihydro-2,3-dihydroxybenzoate dehydrogenase"/>
    <property type="match status" value="1"/>
</dbReference>
<evidence type="ECO:0000256" key="4">
    <source>
        <dbReference type="ARBA" id="ARBA00023027"/>
    </source>
</evidence>
<evidence type="ECO:0000256" key="9">
    <source>
        <dbReference type="PROSITE-ProRule" id="PRU00023"/>
    </source>
</evidence>
<dbReference type="PANTHER" id="PTHR42760:SF115">
    <property type="entry name" value="3-OXOACYL-[ACYL-CARRIER-PROTEIN] REDUCTASE FABG"/>
    <property type="match status" value="1"/>
</dbReference>
<dbReference type="NCBIfam" id="NF006074">
    <property type="entry name" value="PRK08220.1"/>
    <property type="match status" value="1"/>
</dbReference>
<dbReference type="InterPro" id="IPR002110">
    <property type="entry name" value="Ankyrin_rpt"/>
</dbReference>
<dbReference type="Proteomes" id="UP000309215">
    <property type="component" value="Unassembled WGS sequence"/>
</dbReference>
<dbReference type="PRINTS" id="PR01397">
    <property type="entry name" value="DHBDHDRGNASE"/>
</dbReference>
<evidence type="ECO:0000313" key="13">
    <source>
        <dbReference type="Proteomes" id="UP000309215"/>
    </source>
</evidence>
<evidence type="ECO:0000313" key="12">
    <source>
        <dbReference type="EMBL" id="TKD11806.1"/>
    </source>
</evidence>
<dbReference type="InterPro" id="IPR057326">
    <property type="entry name" value="KR_dom"/>
</dbReference>
<evidence type="ECO:0000256" key="10">
    <source>
        <dbReference type="RuleBase" id="RU000363"/>
    </source>
</evidence>
<comment type="similarity">
    <text evidence="2 10">Belongs to the short-chain dehydrogenases/reductases (SDR) family.</text>
</comment>
<dbReference type="InterPro" id="IPR020904">
    <property type="entry name" value="Sc_DH/Rdtase_CS"/>
</dbReference>
<reference evidence="12 13" key="1">
    <citation type="submission" date="2019-04" db="EMBL/GenBank/DDBJ databases">
        <authorList>
            <person name="Li Y."/>
            <person name="Wang J."/>
        </authorList>
    </citation>
    <scope>NUCLEOTIDE SEQUENCE [LARGE SCALE GENOMIC DNA]</scope>
    <source>
        <strain evidence="12 13">DSM 14668</strain>
    </source>
</reference>
<dbReference type="AlphaFoldDB" id="A0A4V5PNC0"/>
<comment type="catalytic activity">
    <reaction evidence="5">
        <text>(2S,3S)-2,3-dihydroxy-2,3-dihydrobenzoate + NAD(+) = 2,3-dihydroxybenzoate + NADH + H(+)</text>
        <dbReference type="Rhea" id="RHEA:23824"/>
        <dbReference type="ChEBI" id="CHEBI:15378"/>
        <dbReference type="ChEBI" id="CHEBI:36654"/>
        <dbReference type="ChEBI" id="CHEBI:57540"/>
        <dbReference type="ChEBI" id="CHEBI:57945"/>
        <dbReference type="ChEBI" id="CHEBI:58764"/>
        <dbReference type="EC" id="1.3.1.28"/>
    </reaction>
</comment>
<dbReference type="InterPro" id="IPR036291">
    <property type="entry name" value="NAD(P)-bd_dom_sf"/>
</dbReference>
<accession>A0A4V5PNC0</accession>
<evidence type="ECO:0000256" key="1">
    <source>
        <dbReference type="ARBA" id="ARBA00004924"/>
    </source>
</evidence>
<organism evidence="12 13">
    <name type="scientific">Polyangium fumosum</name>
    <dbReference type="NCBI Taxonomy" id="889272"/>
    <lineage>
        <taxon>Bacteria</taxon>
        <taxon>Pseudomonadati</taxon>
        <taxon>Myxococcota</taxon>
        <taxon>Polyangia</taxon>
        <taxon>Polyangiales</taxon>
        <taxon>Polyangiaceae</taxon>
        <taxon>Polyangium</taxon>
    </lineage>
</organism>
<comment type="caution">
    <text evidence="12">The sequence shown here is derived from an EMBL/GenBank/DDBJ whole genome shotgun (WGS) entry which is preliminary data.</text>
</comment>
<evidence type="ECO:0000259" key="11">
    <source>
        <dbReference type="SMART" id="SM00822"/>
    </source>
</evidence>
<evidence type="ECO:0000256" key="2">
    <source>
        <dbReference type="ARBA" id="ARBA00006484"/>
    </source>
</evidence>
<gene>
    <name evidence="12" type="ORF">E8A74_06640</name>
</gene>
<dbReference type="GO" id="GO:0016616">
    <property type="term" value="F:oxidoreductase activity, acting on the CH-OH group of donors, NAD or NADP as acceptor"/>
    <property type="evidence" value="ECO:0007669"/>
    <property type="project" value="TreeGrafter"/>
</dbReference>
<dbReference type="PANTHER" id="PTHR42760">
    <property type="entry name" value="SHORT-CHAIN DEHYDROGENASES/REDUCTASES FAMILY MEMBER"/>
    <property type="match status" value="1"/>
</dbReference>
<dbReference type="EMBL" id="SSMQ01000005">
    <property type="protein sequence ID" value="TKD11806.1"/>
    <property type="molecule type" value="Genomic_DNA"/>
</dbReference>
<name>A0A4V5PNC0_9BACT</name>
<dbReference type="SMART" id="SM00822">
    <property type="entry name" value="PKS_KR"/>
    <property type="match status" value="1"/>
</dbReference>
<dbReference type="SUPFAM" id="SSF51735">
    <property type="entry name" value="NAD(P)-binding Rossmann-fold domains"/>
    <property type="match status" value="1"/>
</dbReference>
<dbReference type="Gene3D" id="3.40.50.720">
    <property type="entry name" value="NAD(P)-binding Rossmann-like Domain"/>
    <property type="match status" value="1"/>
</dbReference>
<sequence length="258" mass="27095">MAFTGKTALVTGAAQGIGEAVVRALAARGARVAAVDSNAKRLGEVVAEMQASGQRVEPFSADVTNSEAVDATVDRIEREHGPIDFLVNVAGVLHVGPIEALRDEDWERTFAVNARGVFYLCRAVARHMVPRRSGAIVTVGSNAARTPRMHMSAYAASKAAVAMFTQCLGLELAKHGIRCNVVSPGSTDTPMQRSLWKDGSGAQAVIDGAPAAFKVGIPLQRIAEPADVADAVLFLLSDQARHITMHDLCIDGGATLGV</sequence>
<dbReference type="EC" id="1.3.1.28" evidence="6 8"/>
<evidence type="ECO:0000256" key="8">
    <source>
        <dbReference type="NCBIfam" id="TIGR04316"/>
    </source>
</evidence>
<dbReference type="NCBIfam" id="TIGR04316">
    <property type="entry name" value="dhbA_paeA"/>
    <property type="match status" value="1"/>
</dbReference>
<keyword evidence="9" id="KW-0040">ANK repeat</keyword>
<dbReference type="GO" id="GO:0008667">
    <property type="term" value="F:2,3-dihydro-2,3-dihydroxybenzoate dehydrogenase activity"/>
    <property type="evidence" value="ECO:0007669"/>
    <property type="project" value="UniProtKB-UniRule"/>
</dbReference>
<evidence type="ECO:0000256" key="3">
    <source>
        <dbReference type="ARBA" id="ARBA00023002"/>
    </source>
</evidence>
<dbReference type="OrthoDB" id="156828at2"/>
<proteinExistence type="inferred from homology"/>
<protein>
    <recommendedName>
        <fullName evidence="7 8">2,3-dihydro-2,3-dihydroxybenzoate dehydrogenase</fullName>
        <ecNumber evidence="6 8">1.3.1.28</ecNumber>
    </recommendedName>
</protein>
<keyword evidence="3 12" id="KW-0560">Oxidoreductase</keyword>
<dbReference type="InterPro" id="IPR003560">
    <property type="entry name" value="DHB_DH"/>
</dbReference>